<dbReference type="Proteomes" id="UP000179734">
    <property type="component" value="Unassembled WGS sequence"/>
</dbReference>
<dbReference type="InterPro" id="IPR000639">
    <property type="entry name" value="Epox_hydrolase-like"/>
</dbReference>
<dbReference type="SUPFAM" id="SSF53474">
    <property type="entry name" value="alpha/beta-Hydrolases"/>
    <property type="match status" value="1"/>
</dbReference>
<evidence type="ECO:0000313" key="3">
    <source>
        <dbReference type="Proteomes" id="UP000179734"/>
    </source>
</evidence>
<feature type="domain" description="AB hydrolase-1" evidence="1">
    <location>
        <begin position="26"/>
        <end position="267"/>
    </location>
</feature>
<organism evidence="2 3">
    <name type="scientific">Mycobacterium talmoniae</name>
    <dbReference type="NCBI Taxonomy" id="1858794"/>
    <lineage>
        <taxon>Bacteria</taxon>
        <taxon>Bacillati</taxon>
        <taxon>Actinomycetota</taxon>
        <taxon>Actinomycetes</taxon>
        <taxon>Mycobacteriales</taxon>
        <taxon>Mycobacteriaceae</taxon>
        <taxon>Mycobacterium</taxon>
    </lineage>
</organism>
<dbReference type="PANTHER" id="PTHR43689:SF8">
    <property type="entry name" value="ALPHA_BETA-HYDROLASES SUPERFAMILY PROTEIN"/>
    <property type="match status" value="1"/>
</dbReference>
<dbReference type="PANTHER" id="PTHR43689">
    <property type="entry name" value="HYDROLASE"/>
    <property type="match status" value="1"/>
</dbReference>
<dbReference type="AlphaFoldDB" id="A0A1S1NJL0"/>
<dbReference type="PRINTS" id="PR00111">
    <property type="entry name" value="ABHYDROLASE"/>
</dbReference>
<dbReference type="GO" id="GO:0016787">
    <property type="term" value="F:hydrolase activity"/>
    <property type="evidence" value="ECO:0007669"/>
    <property type="project" value="UniProtKB-KW"/>
</dbReference>
<dbReference type="RefSeq" id="WP_071025982.1">
    <property type="nucleotide sequence ID" value="NZ_MLQM01000053.1"/>
</dbReference>
<dbReference type="InterPro" id="IPR029058">
    <property type="entry name" value="AB_hydrolase_fold"/>
</dbReference>
<dbReference type="InterPro" id="IPR000073">
    <property type="entry name" value="AB_hydrolase_1"/>
</dbReference>
<proteinExistence type="predicted"/>
<evidence type="ECO:0000259" key="1">
    <source>
        <dbReference type="Pfam" id="PF12697"/>
    </source>
</evidence>
<dbReference type="Gene3D" id="3.40.50.1820">
    <property type="entry name" value="alpha/beta hydrolase"/>
    <property type="match status" value="1"/>
</dbReference>
<evidence type="ECO:0000313" key="2">
    <source>
        <dbReference type="EMBL" id="OHV04027.1"/>
    </source>
</evidence>
<reference evidence="2 3" key="1">
    <citation type="submission" date="2016-10" db="EMBL/GenBank/DDBJ databases">
        <title>Genome sequence of Mycobacterium talmonii.</title>
        <authorList>
            <person name="Greninger A.L."/>
            <person name="Elliott B."/>
            <person name="Vasireddy S."/>
            <person name="Vasireddy R."/>
        </authorList>
    </citation>
    <scope>NUCLEOTIDE SEQUENCE [LARGE SCALE GENOMIC DNA]</scope>
    <source>
        <strain evidence="3">NE-TNMC-100812</strain>
    </source>
</reference>
<keyword evidence="2" id="KW-0378">Hydrolase</keyword>
<keyword evidence="3" id="KW-1185">Reference proteome</keyword>
<dbReference type="EMBL" id="MLQM01000053">
    <property type="protein sequence ID" value="OHV04027.1"/>
    <property type="molecule type" value="Genomic_DNA"/>
</dbReference>
<dbReference type="Pfam" id="PF12697">
    <property type="entry name" value="Abhydrolase_6"/>
    <property type="match status" value="1"/>
</dbReference>
<name>A0A1S1NJL0_9MYCO</name>
<protein>
    <submittedName>
        <fullName evidence="2">Alpha/beta hydrolase</fullName>
    </submittedName>
</protein>
<accession>A0A1S1NJL0</accession>
<comment type="caution">
    <text evidence="2">The sequence shown here is derived from an EMBL/GenBank/DDBJ whole genome shotgun (WGS) entry which is preliminary data.</text>
</comment>
<sequence>MITEARASYAGVGTRVLSVPGTGLPVVLLHGYADSADTWRPVLTRLAAAGRRTVAVDLPGSGQADPRRAGPLVPQFDAFVDAVLAETGPAVLVGNSLGAATAVRAAARHADLVKALVALDDPLNAQHWLARLARRRPIPVWFWSCVAHLPVPARTLRWGIRRAIPKVLYGPGATTDPEVVAYWTQLVSRATDVAALGRDAFRYGYEALGSHRGIRVHCPTVIVHGARDRIIPVQSSRMLHQQISGSQLVILPRSGHCPQLDNPDEVTRLVVEVVRRAGDRTESA</sequence>
<dbReference type="PRINTS" id="PR00412">
    <property type="entry name" value="EPOXHYDRLASE"/>
</dbReference>
<gene>
    <name evidence="2" type="ORF">BKN37_11905</name>
</gene>